<accession>A0AAE8HXT7</accession>
<keyword evidence="1" id="KW-0614">Plasmid</keyword>
<dbReference type="EMBL" id="FOPK01000042">
    <property type="protein sequence ID" value="SFH67226.1"/>
    <property type="molecule type" value="Genomic_DNA"/>
</dbReference>
<dbReference type="Proteomes" id="UP000199140">
    <property type="component" value="Unassembled WGS sequence"/>
</dbReference>
<proteinExistence type="predicted"/>
<reference evidence="2 4" key="2">
    <citation type="submission" date="2016-10" db="EMBL/GenBank/DDBJ databases">
        <authorList>
            <person name="Varghese N."/>
            <person name="Submissions S."/>
        </authorList>
    </citation>
    <scope>NUCLEOTIDE SEQUENCE [LARGE SCALE GENOMIC DNA]</scope>
    <source>
        <strain evidence="2 4">CBMB27</strain>
    </source>
</reference>
<geneLocation type="plasmid" evidence="1 3">
    <name>CBMB27-p1</name>
</geneLocation>
<dbReference type="KEGG" id="mphy:MCBMB27_05732"/>
<protein>
    <submittedName>
        <fullName evidence="2">Uncharacterized protein</fullName>
    </submittedName>
</protein>
<evidence type="ECO:0000313" key="4">
    <source>
        <dbReference type="Proteomes" id="UP000199140"/>
    </source>
</evidence>
<dbReference type="Proteomes" id="UP000185487">
    <property type="component" value="Plasmid CBMB27-p1"/>
</dbReference>
<gene>
    <name evidence="1" type="ORF">MCBMB27_05732</name>
    <name evidence="2" type="ORF">SAMN05192567_14214</name>
</gene>
<dbReference type="EMBL" id="CP015368">
    <property type="protein sequence ID" value="APT35023.1"/>
    <property type="molecule type" value="Genomic_DNA"/>
</dbReference>
<evidence type="ECO:0000313" key="2">
    <source>
        <dbReference type="EMBL" id="SFH67226.1"/>
    </source>
</evidence>
<keyword evidence="3" id="KW-1185">Reference proteome</keyword>
<reference evidence="1 3" key="1">
    <citation type="submission" date="2016-04" db="EMBL/GenBank/DDBJ databases">
        <title>Complete genome sequencing and analysis of CBMB27, Methylobacterium phyllosphaerae isolated from leaf tissues of rice (Oryza sativa L.).</title>
        <authorList>
            <person name="Lee Y."/>
            <person name="Hwangbo K."/>
            <person name="Chung H."/>
            <person name="Yoo J."/>
            <person name="Kim K.Y."/>
            <person name="Sa T.M."/>
            <person name="Um Y."/>
            <person name="Madhaiyan M."/>
        </authorList>
    </citation>
    <scope>NUCLEOTIDE SEQUENCE [LARGE SCALE GENOMIC DNA]</scope>
    <source>
        <strain evidence="1 3">CBMB27</strain>
        <plasmid evidence="1 3">CBMB27-p1</plasmid>
    </source>
</reference>
<dbReference type="RefSeq" id="WP_075382188.1">
    <property type="nucleotide sequence ID" value="NZ_CP015368.1"/>
</dbReference>
<evidence type="ECO:0000313" key="3">
    <source>
        <dbReference type="Proteomes" id="UP000185487"/>
    </source>
</evidence>
<dbReference type="AlphaFoldDB" id="A0AAE8HXT7"/>
<name>A0AAE8HXT7_9HYPH</name>
<organism evidence="2 4">
    <name type="scientific">Methylobacterium phyllosphaerae</name>
    <dbReference type="NCBI Taxonomy" id="418223"/>
    <lineage>
        <taxon>Bacteria</taxon>
        <taxon>Pseudomonadati</taxon>
        <taxon>Pseudomonadota</taxon>
        <taxon>Alphaproteobacteria</taxon>
        <taxon>Hyphomicrobiales</taxon>
        <taxon>Methylobacteriaceae</taxon>
        <taxon>Methylobacterium</taxon>
    </lineage>
</organism>
<evidence type="ECO:0000313" key="1">
    <source>
        <dbReference type="EMBL" id="APT35023.1"/>
    </source>
</evidence>
<sequence>MPGTPIDLWDDKTFDDELMAELRRAAGMIRDYFMTERANYEAYCAPDNKDSLWENPHGRAYTHFVEDVLTPLMAAKSVRGWHYTRMTDAEVELLRQRGIYLSNLEMIRHRLDSLVAAGEITPELADVLFSDSPFHHDEMGGRTGKFWTVSQPLPVTRSDVTPLLRSWGGESIYWRVQDADLQASLARIGRPRVLEIATPLDAGTEAYSAAKAVARTFAMSLGCKVTREHLDLQVVRALGPEAVLAVHTEGDEVYPRIARGYPAGIMEEHDG</sequence>